<dbReference type="PROSITE" id="PS51186">
    <property type="entry name" value="GNAT"/>
    <property type="match status" value="1"/>
</dbReference>
<keyword evidence="2" id="KW-0012">Acyltransferase</keyword>
<keyword evidence="5" id="KW-1185">Reference proteome</keyword>
<dbReference type="InterPro" id="IPR050832">
    <property type="entry name" value="Bact_Acetyltransf"/>
</dbReference>
<sequence>MTLTISPAQVADADDLLTMIAGLAAFHDDISLADRRVLDRDVFCDPPWLHVLIARLDRQAAGYVALTPVAQLQFGLRGMEIHHLFTTDTARGTGVGSALMDAALSHARGLGAAYLSVGTHVGNAAAQTFYARRGFEPRPAPGPRFRKRLS</sequence>
<evidence type="ECO:0000313" key="5">
    <source>
        <dbReference type="Proteomes" id="UP001348149"/>
    </source>
</evidence>
<name>A0ABU6HGG4_9RHOB</name>
<dbReference type="InterPro" id="IPR000182">
    <property type="entry name" value="GNAT_dom"/>
</dbReference>
<organism evidence="4 5">
    <name type="scientific">Mesobacterium hydrothermale</name>
    <dbReference type="NCBI Taxonomy" id="3111907"/>
    <lineage>
        <taxon>Bacteria</taxon>
        <taxon>Pseudomonadati</taxon>
        <taxon>Pseudomonadota</taxon>
        <taxon>Alphaproteobacteria</taxon>
        <taxon>Rhodobacterales</taxon>
        <taxon>Roseobacteraceae</taxon>
        <taxon>Mesobacterium</taxon>
    </lineage>
</organism>
<evidence type="ECO:0000256" key="1">
    <source>
        <dbReference type="ARBA" id="ARBA00022679"/>
    </source>
</evidence>
<dbReference type="Pfam" id="PF00583">
    <property type="entry name" value="Acetyltransf_1"/>
    <property type="match status" value="1"/>
</dbReference>
<dbReference type="RefSeq" id="WP_326296474.1">
    <property type="nucleotide sequence ID" value="NZ_JAYLLH010000006.1"/>
</dbReference>
<reference evidence="4 5" key="1">
    <citation type="submission" date="2024-01" db="EMBL/GenBank/DDBJ databases">
        <title>Mesobacterium rodlantinim sp. nov., isolated from shallow sea hydrothermal systems off Kueishantao Island.</title>
        <authorList>
            <person name="Su Z."/>
            <person name="Tang K."/>
        </authorList>
    </citation>
    <scope>NUCLEOTIDE SEQUENCE [LARGE SCALE GENOMIC DNA]</scope>
    <source>
        <strain evidence="4 5">TK19101</strain>
    </source>
</reference>
<dbReference type="PANTHER" id="PTHR43877:SF2">
    <property type="entry name" value="AMINOALKYLPHOSPHONATE N-ACETYLTRANSFERASE-RELATED"/>
    <property type="match status" value="1"/>
</dbReference>
<dbReference type="EMBL" id="JAYLLH010000006">
    <property type="protein sequence ID" value="MEC3860844.1"/>
    <property type="molecule type" value="Genomic_DNA"/>
</dbReference>
<dbReference type="SUPFAM" id="SSF55729">
    <property type="entry name" value="Acyl-CoA N-acyltransferases (Nat)"/>
    <property type="match status" value="1"/>
</dbReference>
<dbReference type="Proteomes" id="UP001348149">
    <property type="component" value="Unassembled WGS sequence"/>
</dbReference>
<gene>
    <name evidence="4" type="ORF">VK792_06070</name>
</gene>
<dbReference type="PANTHER" id="PTHR43877">
    <property type="entry name" value="AMINOALKYLPHOSPHONATE N-ACETYLTRANSFERASE-RELATED-RELATED"/>
    <property type="match status" value="1"/>
</dbReference>
<evidence type="ECO:0000259" key="3">
    <source>
        <dbReference type="PROSITE" id="PS51186"/>
    </source>
</evidence>
<accession>A0ABU6HGG4</accession>
<proteinExistence type="predicted"/>
<feature type="domain" description="N-acetyltransferase" evidence="3">
    <location>
        <begin position="3"/>
        <end position="150"/>
    </location>
</feature>
<dbReference type="Gene3D" id="3.40.630.30">
    <property type="match status" value="1"/>
</dbReference>
<comment type="caution">
    <text evidence="4">The sequence shown here is derived from an EMBL/GenBank/DDBJ whole genome shotgun (WGS) entry which is preliminary data.</text>
</comment>
<protein>
    <submittedName>
        <fullName evidence="4">GNAT family N-acetyltransferase</fullName>
    </submittedName>
</protein>
<evidence type="ECO:0000256" key="2">
    <source>
        <dbReference type="ARBA" id="ARBA00023315"/>
    </source>
</evidence>
<evidence type="ECO:0000313" key="4">
    <source>
        <dbReference type="EMBL" id="MEC3860844.1"/>
    </source>
</evidence>
<dbReference type="InterPro" id="IPR016181">
    <property type="entry name" value="Acyl_CoA_acyltransferase"/>
</dbReference>
<dbReference type="CDD" id="cd04301">
    <property type="entry name" value="NAT_SF"/>
    <property type="match status" value="1"/>
</dbReference>
<keyword evidence="1" id="KW-0808">Transferase</keyword>